<dbReference type="EMBL" id="SSFO01000040">
    <property type="protein sequence ID" value="TXI35251.1"/>
    <property type="molecule type" value="Genomic_DNA"/>
</dbReference>
<feature type="domain" description="Solute-binding protein family 3/N-terminal" evidence="2">
    <location>
        <begin position="38"/>
        <end position="248"/>
    </location>
</feature>
<dbReference type="InterPro" id="IPR001638">
    <property type="entry name" value="Solute-binding_3/MltF_N"/>
</dbReference>
<proteinExistence type="predicted"/>
<evidence type="ECO:0000313" key="3">
    <source>
        <dbReference type="EMBL" id="TXI35251.1"/>
    </source>
</evidence>
<gene>
    <name evidence="3" type="ORF">E6Q69_02075</name>
</gene>
<feature type="signal peptide" evidence="1">
    <location>
        <begin position="1"/>
        <end position="24"/>
    </location>
</feature>
<accession>A0A5C7WB15</accession>
<protein>
    <submittedName>
        <fullName evidence="3">Transporter substrate-binding domain-containing protein</fullName>
    </submittedName>
</protein>
<keyword evidence="1" id="KW-0732">Signal</keyword>
<dbReference type="Gene3D" id="3.40.190.10">
    <property type="entry name" value="Periplasmic binding protein-like II"/>
    <property type="match status" value="2"/>
</dbReference>
<name>A0A5C7WB15_AQUAC</name>
<feature type="chain" id="PRO_5022851832" evidence="1">
    <location>
        <begin position="25"/>
        <end position="258"/>
    </location>
</feature>
<dbReference type="SUPFAM" id="SSF53850">
    <property type="entry name" value="Periplasmic binding protein-like II"/>
    <property type="match status" value="1"/>
</dbReference>
<dbReference type="Proteomes" id="UP000321110">
    <property type="component" value="Unassembled WGS sequence"/>
</dbReference>
<evidence type="ECO:0000256" key="1">
    <source>
        <dbReference type="SAM" id="SignalP"/>
    </source>
</evidence>
<organism evidence="3 4">
    <name type="scientific">Aquipseudomonas alcaligenes</name>
    <name type="common">Pseudomonas alcaligenes</name>
    <dbReference type="NCBI Taxonomy" id="43263"/>
    <lineage>
        <taxon>Bacteria</taxon>
        <taxon>Pseudomonadati</taxon>
        <taxon>Pseudomonadota</taxon>
        <taxon>Gammaproteobacteria</taxon>
        <taxon>Pseudomonadales</taxon>
        <taxon>Pseudomonadaceae</taxon>
        <taxon>Aquipseudomonas</taxon>
    </lineage>
</organism>
<dbReference type="PANTHER" id="PTHR38834:SF3">
    <property type="entry name" value="SOLUTE-BINDING PROTEIN FAMILY 3_N-TERMINAL DOMAIN-CONTAINING PROTEIN"/>
    <property type="match status" value="1"/>
</dbReference>
<evidence type="ECO:0000259" key="2">
    <source>
        <dbReference type="Pfam" id="PF00497"/>
    </source>
</evidence>
<evidence type="ECO:0000313" key="4">
    <source>
        <dbReference type="Proteomes" id="UP000321110"/>
    </source>
</evidence>
<dbReference type="PANTHER" id="PTHR38834">
    <property type="entry name" value="PERIPLASMIC SUBSTRATE BINDING PROTEIN FAMILY 3"/>
    <property type="match status" value="1"/>
</dbReference>
<comment type="caution">
    <text evidence="3">The sequence shown here is derived from an EMBL/GenBank/DDBJ whole genome shotgun (WGS) entry which is preliminary data.</text>
</comment>
<sequence>MIIHRLRHALVALLLALMVSTVAADDEALNIYVGQGQMPFADDKSDNRGVYGDLMAELCRRLQRQCHYHSVPWKRVQVAVAGDPHGIVLNLGRTAEREQHFVWLLSVLPTSYVLASTEQRFDSLAEALAAGPVVVMGGTPRAQEAQALKQDGQTVVEVTDPEQAARMLHSGRVHSWYEIDLRVLYLWRRLGYPVDQVQAGQPISFNTSFIAGSPVLLQADQLRGQMEQAFAVMRMDGSWRRILARHLGEEVALRLSTP</sequence>
<dbReference type="AlphaFoldDB" id="A0A5C7WB15"/>
<reference evidence="3 4" key="1">
    <citation type="submission" date="2018-09" db="EMBL/GenBank/DDBJ databases">
        <title>Metagenome Assembled Genomes from an Advanced Water Purification Facility.</title>
        <authorList>
            <person name="Stamps B.W."/>
            <person name="Spear J.R."/>
        </authorList>
    </citation>
    <scope>NUCLEOTIDE SEQUENCE [LARGE SCALE GENOMIC DNA]</scope>
    <source>
        <strain evidence="3">Bin_52_1</strain>
    </source>
</reference>
<dbReference type="Pfam" id="PF00497">
    <property type="entry name" value="SBP_bac_3"/>
    <property type="match status" value="1"/>
</dbReference>